<organism evidence="1">
    <name type="scientific">bioreactor metagenome</name>
    <dbReference type="NCBI Taxonomy" id="1076179"/>
    <lineage>
        <taxon>unclassified sequences</taxon>
        <taxon>metagenomes</taxon>
        <taxon>ecological metagenomes</taxon>
    </lineage>
</organism>
<sequence>MRSDDDVLVAISQGDFDQLILILQVDCAQTALADILEFRSGCPFDGTHPCREEQVISVLWAAFDVDDGLDFFVGIQIQQVNDRQTFCLAAVLRHFIAFCFVYFPLVREVQQHIMRRCRNQRFDEIIVMDAHALDTASAAFLGSEFAVRQTFDVAVMGQSQDDVFLFDQVFILKRQDFSDQQLRAAFVAESFLDFK</sequence>
<name>A0A644X6S9_9ZZZZ</name>
<proteinExistence type="predicted"/>
<accession>A0A644X6S9</accession>
<gene>
    <name evidence="1" type="ORF">SDC9_58130</name>
</gene>
<evidence type="ECO:0000313" key="1">
    <source>
        <dbReference type="EMBL" id="MPM11779.1"/>
    </source>
</evidence>
<dbReference type="EMBL" id="VSSQ01001877">
    <property type="protein sequence ID" value="MPM11779.1"/>
    <property type="molecule type" value="Genomic_DNA"/>
</dbReference>
<dbReference type="AlphaFoldDB" id="A0A644X6S9"/>
<reference evidence="1" key="1">
    <citation type="submission" date="2019-08" db="EMBL/GenBank/DDBJ databases">
        <authorList>
            <person name="Kucharzyk K."/>
            <person name="Murdoch R.W."/>
            <person name="Higgins S."/>
            <person name="Loffler F."/>
        </authorList>
    </citation>
    <scope>NUCLEOTIDE SEQUENCE</scope>
</reference>
<protein>
    <submittedName>
        <fullName evidence="1">Uncharacterized protein</fullName>
    </submittedName>
</protein>
<comment type="caution">
    <text evidence="1">The sequence shown here is derived from an EMBL/GenBank/DDBJ whole genome shotgun (WGS) entry which is preliminary data.</text>
</comment>